<reference evidence="1 2" key="1">
    <citation type="submission" date="2014-04" db="EMBL/GenBank/DDBJ databases">
        <title>Evolutionary Origins and Diversification of the Mycorrhizal Mutualists.</title>
        <authorList>
            <consortium name="DOE Joint Genome Institute"/>
            <consortium name="Mycorrhizal Genomics Consortium"/>
            <person name="Kohler A."/>
            <person name="Kuo A."/>
            <person name="Nagy L.G."/>
            <person name="Floudas D."/>
            <person name="Copeland A."/>
            <person name="Barry K.W."/>
            <person name="Cichocki N."/>
            <person name="Veneault-Fourrey C."/>
            <person name="LaButti K."/>
            <person name="Lindquist E.A."/>
            <person name="Lipzen A."/>
            <person name="Lundell T."/>
            <person name="Morin E."/>
            <person name="Murat C."/>
            <person name="Riley R."/>
            <person name="Ohm R."/>
            <person name="Sun H."/>
            <person name="Tunlid A."/>
            <person name="Henrissat B."/>
            <person name="Grigoriev I.V."/>
            <person name="Hibbett D.S."/>
            <person name="Martin F."/>
        </authorList>
    </citation>
    <scope>NUCLEOTIDE SEQUENCE [LARGE SCALE GENOMIC DNA]</scope>
    <source>
        <strain evidence="1 2">FD-317 M1</strain>
    </source>
</reference>
<keyword evidence="2" id="KW-1185">Reference proteome</keyword>
<dbReference type="AlphaFoldDB" id="A0A0D0CMN1"/>
<dbReference type="OrthoDB" id="3184970at2759"/>
<organism evidence="1 2">
    <name type="scientific">Collybiopsis luxurians FD-317 M1</name>
    <dbReference type="NCBI Taxonomy" id="944289"/>
    <lineage>
        <taxon>Eukaryota</taxon>
        <taxon>Fungi</taxon>
        <taxon>Dikarya</taxon>
        <taxon>Basidiomycota</taxon>
        <taxon>Agaricomycotina</taxon>
        <taxon>Agaricomycetes</taxon>
        <taxon>Agaricomycetidae</taxon>
        <taxon>Agaricales</taxon>
        <taxon>Marasmiineae</taxon>
        <taxon>Omphalotaceae</taxon>
        <taxon>Collybiopsis</taxon>
        <taxon>Collybiopsis luxurians</taxon>
    </lineage>
</organism>
<name>A0A0D0CMN1_9AGAR</name>
<sequence>MSSTPPPTFVKFEGPNNDFKFDITLSSPLGRKQSSVFEFHLEKKYLKANSGALPPAKISTDENVVYLSESSATLEILFQFMYPRRYPSINELTFSALILLAKAVEKYEVYSMIYACQVRLQEFLVTESKAVLAFSTKHHYMNLIIQLAPIMVDTPISELANILPSRYFKPWSIYRESWLDAMLSVAKSVSDHSCNNWSLFVKQVLTLPEKPSDLQSANLGSKLFSDYKVKPFASKSKGIFSDVLIPLDQCCQSKAQEWKTKISLQVNDIPPLCIKAAAS</sequence>
<evidence type="ECO:0000313" key="1">
    <source>
        <dbReference type="EMBL" id="KIK56473.1"/>
    </source>
</evidence>
<evidence type="ECO:0008006" key="3">
    <source>
        <dbReference type="Google" id="ProtNLM"/>
    </source>
</evidence>
<dbReference type="HOGENOM" id="CLU_075133_1_1_1"/>
<proteinExistence type="predicted"/>
<dbReference type="EMBL" id="KN834797">
    <property type="protein sequence ID" value="KIK56473.1"/>
    <property type="molecule type" value="Genomic_DNA"/>
</dbReference>
<dbReference type="Proteomes" id="UP000053593">
    <property type="component" value="Unassembled WGS sequence"/>
</dbReference>
<evidence type="ECO:0000313" key="2">
    <source>
        <dbReference type="Proteomes" id="UP000053593"/>
    </source>
</evidence>
<protein>
    <recommendedName>
        <fullName evidence="3">BTB domain-containing protein</fullName>
    </recommendedName>
</protein>
<accession>A0A0D0CMN1</accession>
<gene>
    <name evidence="1" type="ORF">GYMLUDRAFT_1012933</name>
</gene>